<organism evidence="1 2">
    <name type="scientific">Aggregatibacter actinomycetemcomitans</name>
    <name type="common">Actinobacillus actinomycetemcomitans</name>
    <name type="synonym">Haemophilus actinomycetemcomitans</name>
    <dbReference type="NCBI Taxonomy" id="714"/>
    <lineage>
        <taxon>Bacteria</taxon>
        <taxon>Pseudomonadati</taxon>
        <taxon>Pseudomonadota</taxon>
        <taxon>Gammaproteobacteria</taxon>
        <taxon>Pasteurellales</taxon>
        <taxon>Pasteurellaceae</taxon>
        <taxon>Aggregatibacter</taxon>
    </lineage>
</organism>
<reference evidence="1 2" key="1">
    <citation type="submission" date="2017-10" db="EMBL/GenBank/DDBJ databases">
        <title>Draft genome sequences of Aggregatibacter actinomycetemcomitans strains 310a and 310b.</title>
        <authorList>
            <person name="May A.C."/>
            <person name="Ohta H."/>
            <person name="Maeda H."/>
            <person name="Kokeguchi S."/>
            <person name="Cugini C."/>
        </authorList>
    </citation>
    <scope>NUCLEOTIDE SEQUENCE [LARGE SCALE GENOMIC DNA]</scope>
    <source>
        <strain evidence="1 2">310b</strain>
    </source>
</reference>
<comment type="caution">
    <text evidence="1">The sequence shown here is derived from an EMBL/GenBank/DDBJ whole genome shotgun (WGS) entry which is preliminary data.</text>
</comment>
<evidence type="ECO:0000313" key="1">
    <source>
        <dbReference type="EMBL" id="PHO20551.1"/>
    </source>
</evidence>
<accession>A0A2G1DQ00</accession>
<sequence>MIDGKGMTLKGKVTVKGALVQQGGTPESPQVLSLAANGAKPGCEICETMKNQKQAG</sequence>
<evidence type="ECO:0000313" key="2">
    <source>
        <dbReference type="Proteomes" id="UP000226080"/>
    </source>
</evidence>
<protein>
    <submittedName>
        <fullName evidence="1">Type IV secretion protein Rhs</fullName>
    </submittedName>
</protein>
<keyword evidence="2" id="KW-1185">Reference proteome</keyword>
<dbReference type="Proteomes" id="UP000226080">
    <property type="component" value="Unassembled WGS sequence"/>
</dbReference>
<proteinExistence type="predicted"/>
<gene>
    <name evidence="1" type="ORF">CQR80_06570</name>
</gene>
<name>A0A2G1DQ00_AGGAC</name>
<dbReference type="EMBL" id="PCGW01000010">
    <property type="protein sequence ID" value="PHO20551.1"/>
    <property type="molecule type" value="Genomic_DNA"/>
</dbReference>